<organism evidence="6 7">
    <name type="scientific">Pelobacter propionicus (strain DSM 2379 / NBRC 103807 / OttBd1)</name>
    <dbReference type="NCBI Taxonomy" id="338966"/>
    <lineage>
        <taxon>Bacteria</taxon>
        <taxon>Pseudomonadati</taxon>
        <taxon>Thermodesulfobacteriota</taxon>
        <taxon>Desulfuromonadia</taxon>
        <taxon>Desulfuromonadales</taxon>
        <taxon>Desulfuromonadaceae</taxon>
        <taxon>Pelobacter</taxon>
    </lineage>
</organism>
<comment type="similarity">
    <text evidence="1">Belongs to the ABC transporter superfamily.</text>
</comment>
<feature type="domain" description="ABC transporter" evidence="5">
    <location>
        <begin position="6"/>
        <end position="242"/>
    </location>
</feature>
<name>A1AQX6_PELPD</name>
<dbReference type="PROSITE" id="PS50893">
    <property type="entry name" value="ABC_TRANSPORTER_2"/>
    <property type="match status" value="1"/>
</dbReference>
<dbReference type="FunFam" id="3.40.50.300:FF:000134">
    <property type="entry name" value="Iron-enterobactin ABC transporter ATP-binding protein"/>
    <property type="match status" value="1"/>
</dbReference>
<dbReference type="RefSeq" id="WP_011736007.1">
    <property type="nucleotide sequence ID" value="NC_008609.1"/>
</dbReference>
<dbReference type="InterPro" id="IPR050153">
    <property type="entry name" value="Metal_Ion_Import_ABC"/>
</dbReference>
<dbReference type="Gene3D" id="3.40.50.300">
    <property type="entry name" value="P-loop containing nucleotide triphosphate hydrolases"/>
    <property type="match status" value="1"/>
</dbReference>
<dbReference type="GO" id="GO:0016887">
    <property type="term" value="F:ATP hydrolysis activity"/>
    <property type="evidence" value="ECO:0007669"/>
    <property type="project" value="InterPro"/>
</dbReference>
<dbReference type="PANTHER" id="PTHR42734">
    <property type="entry name" value="METAL TRANSPORT SYSTEM ATP-BINDING PROTEIN TM_0124-RELATED"/>
    <property type="match status" value="1"/>
</dbReference>
<dbReference type="eggNOG" id="COG1121">
    <property type="taxonomic scope" value="Bacteria"/>
</dbReference>
<protein>
    <submittedName>
        <fullName evidence="6">ABC transporter related protein</fullName>
    </submittedName>
</protein>
<dbReference type="PANTHER" id="PTHR42734:SF17">
    <property type="entry name" value="METAL TRANSPORT SYSTEM ATP-BINDING PROTEIN TM_0124-RELATED"/>
    <property type="match status" value="1"/>
</dbReference>
<dbReference type="GO" id="GO:0005524">
    <property type="term" value="F:ATP binding"/>
    <property type="evidence" value="ECO:0007669"/>
    <property type="project" value="UniProtKB-KW"/>
</dbReference>
<dbReference type="EMBL" id="CP000482">
    <property type="protein sequence ID" value="ABK99746.1"/>
    <property type="molecule type" value="Genomic_DNA"/>
</dbReference>
<dbReference type="SMART" id="SM00382">
    <property type="entry name" value="AAA"/>
    <property type="match status" value="1"/>
</dbReference>
<dbReference type="InterPro" id="IPR003439">
    <property type="entry name" value="ABC_transporter-like_ATP-bd"/>
</dbReference>
<dbReference type="OrthoDB" id="9809450at2"/>
<evidence type="ECO:0000313" key="6">
    <source>
        <dbReference type="EMBL" id="ABK99746.1"/>
    </source>
</evidence>
<keyword evidence="4" id="KW-0067">ATP-binding</keyword>
<dbReference type="STRING" id="338966.Ppro_2138"/>
<dbReference type="Pfam" id="PF00005">
    <property type="entry name" value="ABC_tran"/>
    <property type="match status" value="1"/>
</dbReference>
<evidence type="ECO:0000256" key="3">
    <source>
        <dbReference type="ARBA" id="ARBA00022741"/>
    </source>
</evidence>
<keyword evidence="3" id="KW-0547">Nucleotide-binding</keyword>
<proteinExistence type="inferred from homology"/>
<dbReference type="InterPro" id="IPR027417">
    <property type="entry name" value="P-loop_NTPase"/>
</dbReference>
<dbReference type="HOGENOM" id="CLU_000604_1_11_7"/>
<dbReference type="Proteomes" id="UP000006732">
    <property type="component" value="Chromosome"/>
</dbReference>
<dbReference type="AlphaFoldDB" id="A1AQX6"/>
<sequence>MQAEVVRTERLGCSYYSGPVLENVSISVQAGDYVGIVGPNGSGKSTLVRALMGLNDIGSGSAELFGVPSERFSQWGRIGYLPQHVKLFNPVFPATVAETVALGLLSLKRFPRRMTRHDRHRVERILDELGVHDLAGKLIGELSGGQQQRVLLARALVNNPELLILDEPTAALDPETRERFYRLLRDINQDRRVTVLLVTHDMGTIGLYASKLLYLDKRVLFYGSFEEFCHSADMSLLFGEHSQHLMCHRH</sequence>
<evidence type="ECO:0000256" key="2">
    <source>
        <dbReference type="ARBA" id="ARBA00022448"/>
    </source>
</evidence>
<keyword evidence="7" id="KW-1185">Reference proteome</keyword>
<evidence type="ECO:0000256" key="4">
    <source>
        <dbReference type="ARBA" id="ARBA00022840"/>
    </source>
</evidence>
<accession>A1AQX6</accession>
<dbReference type="CDD" id="cd03235">
    <property type="entry name" value="ABC_Metallic_Cations"/>
    <property type="match status" value="1"/>
</dbReference>
<dbReference type="SUPFAM" id="SSF52540">
    <property type="entry name" value="P-loop containing nucleoside triphosphate hydrolases"/>
    <property type="match status" value="1"/>
</dbReference>
<dbReference type="InterPro" id="IPR017871">
    <property type="entry name" value="ABC_transporter-like_CS"/>
</dbReference>
<dbReference type="PROSITE" id="PS00211">
    <property type="entry name" value="ABC_TRANSPORTER_1"/>
    <property type="match status" value="1"/>
</dbReference>
<evidence type="ECO:0000256" key="1">
    <source>
        <dbReference type="ARBA" id="ARBA00005417"/>
    </source>
</evidence>
<keyword evidence="2" id="KW-0813">Transport</keyword>
<gene>
    <name evidence="6" type="ordered locus">Ppro_2138</name>
</gene>
<evidence type="ECO:0000313" key="7">
    <source>
        <dbReference type="Proteomes" id="UP000006732"/>
    </source>
</evidence>
<evidence type="ECO:0000259" key="5">
    <source>
        <dbReference type="PROSITE" id="PS50893"/>
    </source>
</evidence>
<reference evidence="6 7" key="1">
    <citation type="submission" date="2006-10" db="EMBL/GenBank/DDBJ databases">
        <title>Complete sequence of chromosome of Pelobacter propionicus DSM 2379.</title>
        <authorList>
            <consortium name="US DOE Joint Genome Institute"/>
            <person name="Copeland A."/>
            <person name="Lucas S."/>
            <person name="Lapidus A."/>
            <person name="Barry K."/>
            <person name="Detter J.C."/>
            <person name="Glavina del Rio T."/>
            <person name="Hammon N."/>
            <person name="Israni S."/>
            <person name="Dalin E."/>
            <person name="Tice H."/>
            <person name="Pitluck S."/>
            <person name="Saunders E."/>
            <person name="Brettin T."/>
            <person name="Bruce D."/>
            <person name="Han C."/>
            <person name="Tapia R."/>
            <person name="Schmutz J."/>
            <person name="Larimer F."/>
            <person name="Land M."/>
            <person name="Hauser L."/>
            <person name="Kyrpides N."/>
            <person name="Kim E."/>
            <person name="Lovley D."/>
            <person name="Richardson P."/>
        </authorList>
    </citation>
    <scope>NUCLEOTIDE SEQUENCE [LARGE SCALE GENOMIC DNA]</scope>
    <source>
        <strain evidence="7">DSM 2379 / NBRC 103807 / OttBd1</strain>
    </source>
</reference>
<dbReference type="KEGG" id="ppd:Ppro_2138"/>
<dbReference type="InterPro" id="IPR003593">
    <property type="entry name" value="AAA+_ATPase"/>
</dbReference>